<organism evidence="1 2">
    <name type="scientific">Dreissena polymorpha</name>
    <name type="common">Zebra mussel</name>
    <name type="synonym">Mytilus polymorpha</name>
    <dbReference type="NCBI Taxonomy" id="45954"/>
    <lineage>
        <taxon>Eukaryota</taxon>
        <taxon>Metazoa</taxon>
        <taxon>Spiralia</taxon>
        <taxon>Lophotrochozoa</taxon>
        <taxon>Mollusca</taxon>
        <taxon>Bivalvia</taxon>
        <taxon>Autobranchia</taxon>
        <taxon>Heteroconchia</taxon>
        <taxon>Euheterodonta</taxon>
        <taxon>Imparidentia</taxon>
        <taxon>Neoheterodontei</taxon>
        <taxon>Myida</taxon>
        <taxon>Dreissenoidea</taxon>
        <taxon>Dreissenidae</taxon>
        <taxon>Dreissena</taxon>
    </lineage>
</organism>
<reference evidence="1" key="1">
    <citation type="journal article" date="2019" name="bioRxiv">
        <title>The Genome of the Zebra Mussel, Dreissena polymorpha: A Resource for Invasive Species Research.</title>
        <authorList>
            <person name="McCartney M.A."/>
            <person name="Auch B."/>
            <person name="Kono T."/>
            <person name="Mallez S."/>
            <person name="Zhang Y."/>
            <person name="Obille A."/>
            <person name="Becker A."/>
            <person name="Abrahante J.E."/>
            <person name="Garbe J."/>
            <person name="Badalamenti J.P."/>
            <person name="Herman A."/>
            <person name="Mangelson H."/>
            <person name="Liachko I."/>
            <person name="Sullivan S."/>
            <person name="Sone E.D."/>
            <person name="Koren S."/>
            <person name="Silverstein K.A.T."/>
            <person name="Beckman K.B."/>
            <person name="Gohl D.M."/>
        </authorList>
    </citation>
    <scope>NUCLEOTIDE SEQUENCE</scope>
    <source>
        <strain evidence="1">Duluth1</strain>
        <tissue evidence="1">Whole animal</tissue>
    </source>
</reference>
<comment type="caution">
    <text evidence="1">The sequence shown here is derived from an EMBL/GenBank/DDBJ whole genome shotgun (WGS) entry which is preliminary data.</text>
</comment>
<gene>
    <name evidence="1" type="ORF">DPMN_081627</name>
</gene>
<evidence type="ECO:0000313" key="2">
    <source>
        <dbReference type="Proteomes" id="UP000828390"/>
    </source>
</evidence>
<dbReference type="EMBL" id="JAIWYP010000016">
    <property type="protein sequence ID" value="KAH3694188.1"/>
    <property type="molecule type" value="Genomic_DNA"/>
</dbReference>
<accession>A0A9D3Y5C0</accession>
<name>A0A9D3Y5C0_DREPO</name>
<keyword evidence="2" id="KW-1185">Reference proteome</keyword>
<proteinExistence type="predicted"/>
<evidence type="ECO:0000313" key="1">
    <source>
        <dbReference type="EMBL" id="KAH3694188.1"/>
    </source>
</evidence>
<reference evidence="1" key="2">
    <citation type="submission" date="2020-11" db="EMBL/GenBank/DDBJ databases">
        <authorList>
            <person name="McCartney M.A."/>
            <person name="Auch B."/>
            <person name="Kono T."/>
            <person name="Mallez S."/>
            <person name="Becker A."/>
            <person name="Gohl D.M."/>
            <person name="Silverstein K.A.T."/>
            <person name="Koren S."/>
            <person name="Bechman K.B."/>
            <person name="Herman A."/>
            <person name="Abrahante J.E."/>
            <person name="Garbe J."/>
        </authorList>
    </citation>
    <scope>NUCLEOTIDE SEQUENCE</scope>
    <source>
        <strain evidence="1">Duluth1</strain>
        <tissue evidence="1">Whole animal</tissue>
    </source>
</reference>
<dbReference type="AlphaFoldDB" id="A0A9D3Y5C0"/>
<sequence length="56" mass="6736">MYTAKHKHGCHVDETRIRKVVRETQQNILAGCQKGERWQLYLQITIFDRGFLYAFH</sequence>
<protein>
    <submittedName>
        <fullName evidence="1">Uncharacterized protein</fullName>
    </submittedName>
</protein>
<dbReference type="Proteomes" id="UP000828390">
    <property type="component" value="Unassembled WGS sequence"/>
</dbReference>